<feature type="domain" description="DUF4935" evidence="1">
    <location>
        <begin position="29"/>
        <end position="159"/>
    </location>
</feature>
<gene>
    <name evidence="2" type="ORF">EJD98_02485</name>
</gene>
<evidence type="ECO:0000313" key="2">
    <source>
        <dbReference type="EMBL" id="TGB47792.1"/>
    </source>
</evidence>
<dbReference type="AlphaFoldDB" id="A0A4Z0HVL9"/>
<proteinExistence type="predicted"/>
<sequence>MKTVVLDATELSRDFLCQGLPFQLIEHVDYAVWLHLRVPASVFEEVVANHARRTAQSSHLLRKLNVDRGRLGLERLHPKDPSPDYYREYIADRFDRQLGIEILPWPDTSHADLVSRAVSRTPPFDIKGGGYRDSLVWASVLELAEQGKDVALVSADRAFAGSDNTLATALAAEVDPLPGSVELVRDFGAWLLSQLPWQAESLKSAVATARINRFYDYFVNSDFQAGLEPQFEDLGFGWPVHEFELIECDWTGLLQAVNTRTSPDGLTLVEYDIGQSITFEAVVDNGTDVEPAWYVSDPDILNRVRVEGEVDMIVRLAVLYGDEFGFSVDELSWRRTDRSGLGAPLYWAHNPDQLSLLDTGKDGG</sequence>
<keyword evidence="3" id="KW-1185">Reference proteome</keyword>
<dbReference type="EMBL" id="RWKA01000001">
    <property type="protein sequence ID" value="TGB47792.1"/>
    <property type="molecule type" value="Genomic_DNA"/>
</dbReference>
<name>A0A4Z0HVL9_MYCPR</name>
<comment type="caution">
    <text evidence="2">The sequence shown here is derived from an EMBL/GenBank/DDBJ whole genome shotgun (WGS) entry which is preliminary data.</text>
</comment>
<dbReference type="Proteomes" id="UP000297792">
    <property type="component" value="Unassembled WGS sequence"/>
</dbReference>
<evidence type="ECO:0000259" key="1">
    <source>
        <dbReference type="Pfam" id="PF16289"/>
    </source>
</evidence>
<organism evidence="2 3">
    <name type="scientific">Mycolicibacterium peregrinum</name>
    <name type="common">Mycobacterium peregrinum</name>
    <dbReference type="NCBI Taxonomy" id="43304"/>
    <lineage>
        <taxon>Bacteria</taxon>
        <taxon>Bacillati</taxon>
        <taxon>Actinomycetota</taxon>
        <taxon>Actinomycetes</taxon>
        <taxon>Mycobacteriales</taxon>
        <taxon>Mycobacteriaceae</taxon>
        <taxon>Mycolicibacterium</taxon>
    </lineage>
</organism>
<reference evidence="2 3" key="1">
    <citation type="submission" date="2018-12" db="EMBL/GenBank/DDBJ databases">
        <title>Draft genome sequences of Mycolicibacterium peregrinum isolated from a pig with lymphadenitis and from soil on the same Japanese pig farm.</title>
        <authorList>
            <person name="Komatsu T."/>
            <person name="Ohya K."/>
            <person name="Sawai K."/>
            <person name="Odoi J.O."/>
            <person name="Otsu K."/>
            <person name="Ota A."/>
            <person name="Ito T."/>
            <person name="Kawai M."/>
            <person name="Maruyama F."/>
        </authorList>
    </citation>
    <scope>NUCLEOTIDE SEQUENCE [LARGE SCALE GENOMIC DNA]</scope>
    <source>
        <strain evidence="2 3">138</strain>
    </source>
</reference>
<protein>
    <recommendedName>
        <fullName evidence="1">DUF4935 domain-containing protein</fullName>
    </recommendedName>
</protein>
<dbReference type="InterPro" id="IPR032557">
    <property type="entry name" value="DUF4935"/>
</dbReference>
<evidence type="ECO:0000313" key="3">
    <source>
        <dbReference type="Proteomes" id="UP000297792"/>
    </source>
</evidence>
<accession>A0A4Z0HVL9</accession>
<dbReference type="RefSeq" id="WP_135358458.1">
    <property type="nucleotide sequence ID" value="NZ_RWJZ01000001.1"/>
</dbReference>
<dbReference type="Pfam" id="PF16289">
    <property type="entry name" value="PIN_12"/>
    <property type="match status" value="1"/>
</dbReference>